<dbReference type="Proteomes" id="UP000030748">
    <property type="component" value="Unassembled WGS sequence"/>
</dbReference>
<reference evidence="1 2" key="1">
    <citation type="journal article" date="2013" name="Proc. Natl. Acad. Sci. U.S.A.">
        <title>Fine-scale variation in meiotic recombination in Mimulus inferred from population shotgun sequencing.</title>
        <authorList>
            <person name="Hellsten U."/>
            <person name="Wright K.M."/>
            <person name="Jenkins J."/>
            <person name="Shu S."/>
            <person name="Yuan Y."/>
            <person name="Wessler S.R."/>
            <person name="Schmutz J."/>
            <person name="Willis J.H."/>
            <person name="Rokhsar D.S."/>
        </authorList>
    </citation>
    <scope>NUCLEOTIDE SEQUENCE [LARGE SCALE GENOMIC DNA]</scope>
    <source>
        <strain evidence="2">cv. DUN x IM62</strain>
    </source>
</reference>
<evidence type="ECO:0000313" key="2">
    <source>
        <dbReference type="Proteomes" id="UP000030748"/>
    </source>
</evidence>
<dbReference type="AlphaFoldDB" id="A0A022QIA4"/>
<keyword evidence="2" id="KW-1185">Reference proteome</keyword>
<gene>
    <name evidence="1" type="ORF">MIMGU_mgv1a018077mg</name>
</gene>
<evidence type="ECO:0000313" key="1">
    <source>
        <dbReference type="EMBL" id="EYU26943.1"/>
    </source>
</evidence>
<accession>A0A022QIA4</accession>
<protein>
    <submittedName>
        <fullName evidence="1">Uncharacterized protein</fullName>
    </submittedName>
</protein>
<dbReference type="EMBL" id="KI631550">
    <property type="protein sequence ID" value="EYU26943.1"/>
    <property type="molecule type" value="Genomic_DNA"/>
</dbReference>
<proteinExistence type="predicted"/>
<organism evidence="1 2">
    <name type="scientific">Erythranthe guttata</name>
    <name type="common">Yellow monkey flower</name>
    <name type="synonym">Mimulus guttatus</name>
    <dbReference type="NCBI Taxonomy" id="4155"/>
    <lineage>
        <taxon>Eukaryota</taxon>
        <taxon>Viridiplantae</taxon>
        <taxon>Streptophyta</taxon>
        <taxon>Embryophyta</taxon>
        <taxon>Tracheophyta</taxon>
        <taxon>Spermatophyta</taxon>
        <taxon>Magnoliopsida</taxon>
        <taxon>eudicotyledons</taxon>
        <taxon>Gunneridae</taxon>
        <taxon>Pentapetalae</taxon>
        <taxon>asterids</taxon>
        <taxon>lamiids</taxon>
        <taxon>Lamiales</taxon>
        <taxon>Phrymaceae</taxon>
        <taxon>Erythranthe</taxon>
    </lineage>
</organism>
<sequence>MALVRIRRKEEVGIIRQYATDCHSRFTRLMIFSRPGQQQLINKTYMTRKGKPNSTKFELDTVEALTSPNGLYLLLFFSSHKPFLISFFHFNITSRRSFKGGIRNIKLFKSSTLYSSLCRG</sequence>
<name>A0A022QIA4_ERYGU</name>